<evidence type="ECO:0000313" key="1">
    <source>
        <dbReference type="EMBL" id="MDA0136036.1"/>
    </source>
</evidence>
<dbReference type="Proteomes" id="UP001147700">
    <property type="component" value="Unassembled WGS sequence"/>
</dbReference>
<organism evidence="1 2">
    <name type="scientific">Solirubrobacter deserti</name>
    <dbReference type="NCBI Taxonomy" id="2282478"/>
    <lineage>
        <taxon>Bacteria</taxon>
        <taxon>Bacillati</taxon>
        <taxon>Actinomycetota</taxon>
        <taxon>Thermoleophilia</taxon>
        <taxon>Solirubrobacterales</taxon>
        <taxon>Solirubrobacteraceae</taxon>
        <taxon>Solirubrobacter</taxon>
    </lineage>
</organism>
<sequence>MTTAEWQQADREALPAWLDLHGQARRMPAGADSRLLAETALAHVLPLLDELPEDVPFVGVHAPTKPSAQTLEPWLEQVEAARGTPESGTLLAAGVELGLLGVDPDADARAAAVIVEGFELDTVQHALTEIGRQALLDPLIGSVAEQLADRVATDVSLRPRLRELCQNDAAIVALKQRATAHPSLAVMSVYLWAVVDRYPERRAQSAKTLLMLDPHAVADVRALWGEDGPSTKDEYAELLRVFHDAERRPPELDVKRAQALLMEQPLDGELDKGDPLALALRGLPNHLELPAYCAWYAAARRPGPTHRFDAWGRIAARALAPTHDVPPLRAEELLQIVARELVSPQTLDGYFDAIERLRDATGHQRFDEALAFALTNALHEADDPLELLAVTFSIWSKAPSGGQTLHDQILAPAARPYRRGDDEVRAHLGPRRQAEWDEFTARHSKPRRFLPRLRGRVR</sequence>
<accession>A0ABT4RBZ7</accession>
<evidence type="ECO:0008006" key="3">
    <source>
        <dbReference type="Google" id="ProtNLM"/>
    </source>
</evidence>
<proteinExistence type="predicted"/>
<name>A0ABT4RBZ7_9ACTN</name>
<keyword evidence="2" id="KW-1185">Reference proteome</keyword>
<gene>
    <name evidence="1" type="ORF">OJ962_00890</name>
</gene>
<dbReference type="RefSeq" id="WP_202954680.1">
    <property type="nucleotide sequence ID" value="NZ_JAPCID010000001.1"/>
</dbReference>
<protein>
    <recommendedName>
        <fullName evidence="3">DUF4192 family protein</fullName>
    </recommendedName>
</protein>
<comment type="caution">
    <text evidence="1">The sequence shown here is derived from an EMBL/GenBank/DDBJ whole genome shotgun (WGS) entry which is preliminary data.</text>
</comment>
<evidence type="ECO:0000313" key="2">
    <source>
        <dbReference type="Proteomes" id="UP001147700"/>
    </source>
</evidence>
<dbReference type="EMBL" id="JAPCID010000001">
    <property type="protein sequence ID" value="MDA0136036.1"/>
    <property type="molecule type" value="Genomic_DNA"/>
</dbReference>
<reference evidence="1" key="1">
    <citation type="submission" date="2022-10" db="EMBL/GenBank/DDBJ databases">
        <title>The WGS of Solirubrobacter sp. CPCC 204708.</title>
        <authorList>
            <person name="Jiang Z."/>
        </authorList>
    </citation>
    <scope>NUCLEOTIDE SEQUENCE</scope>
    <source>
        <strain evidence="1">CPCC 204708</strain>
    </source>
</reference>